<sequence length="304" mass="34544">MKFFFLLFFSVVSVSAQEILIDGTIYNAKTQEPIPYVNVSFLNTLKGASTDEKGYFFVDVPTSFLEKKVHLSSLGFKDTIVDVKKIVADKKFGMVEESFELDEVVVAKSLGDSYVLNPIGSYDLKSGFSSSSTPWVLATYYPNIGASKKYVNKVTVFFQKNEGFKRRASKFRIRVYDVDPVTKKPTKDLLHKSIILETFAENDFVSIDLSAFNIKMPKQGLYIGLEWLFVPYNWYAIKGKDPLTSKLTIEDRFAPTFGGVYNKNQNFKVMVYGMGEWTDFKVKSKDNTKHLVPAVSLKLSKEKQ</sequence>
<evidence type="ECO:0000313" key="3">
    <source>
        <dbReference type="Proteomes" id="UP000019275"/>
    </source>
</evidence>
<dbReference type="Proteomes" id="UP000019275">
    <property type="component" value="Unassembled WGS sequence"/>
</dbReference>
<dbReference type="RefSeq" id="WP_013620068.1">
    <property type="nucleotide sequence ID" value="NZ_ARZX01000009.1"/>
</dbReference>
<reference evidence="2 3" key="1">
    <citation type="journal article" date="2014" name="Genome Announc.">
        <title>Draft Genome Sequence of the Carrageenan-Degrading Bacterium Cellulophaga sp. Strain KL-A, Isolated from Decaying Marine Algae.</title>
        <authorList>
            <person name="Shan D."/>
            <person name="Ying J."/>
            <person name="Li X."/>
            <person name="Gao Z."/>
            <person name="Wei G."/>
            <person name="Shao Z."/>
        </authorList>
    </citation>
    <scope>NUCLEOTIDE SEQUENCE [LARGE SCALE GENOMIC DNA]</scope>
    <source>
        <strain evidence="2 3">KL-A</strain>
    </source>
</reference>
<keyword evidence="3" id="KW-1185">Reference proteome</keyword>
<keyword evidence="1" id="KW-0732">Signal</keyword>
<accession>A0ABN0RP89</accession>
<name>A0ABN0RP89_9FLAO</name>
<evidence type="ECO:0000313" key="2">
    <source>
        <dbReference type="EMBL" id="EWH13596.1"/>
    </source>
</evidence>
<dbReference type="EMBL" id="ARZX01000009">
    <property type="protein sequence ID" value="EWH13596.1"/>
    <property type="molecule type" value="Genomic_DNA"/>
</dbReference>
<evidence type="ECO:0008006" key="4">
    <source>
        <dbReference type="Google" id="ProtNLM"/>
    </source>
</evidence>
<organism evidence="2 3">
    <name type="scientific">Cellulophaga geojensis KL-A</name>
    <dbReference type="NCBI Taxonomy" id="1328323"/>
    <lineage>
        <taxon>Bacteria</taxon>
        <taxon>Pseudomonadati</taxon>
        <taxon>Bacteroidota</taxon>
        <taxon>Flavobacteriia</taxon>
        <taxon>Flavobacteriales</taxon>
        <taxon>Flavobacteriaceae</taxon>
        <taxon>Cellulophaga</taxon>
    </lineage>
</organism>
<dbReference type="SUPFAM" id="SSF49464">
    <property type="entry name" value="Carboxypeptidase regulatory domain-like"/>
    <property type="match status" value="1"/>
</dbReference>
<feature type="signal peptide" evidence="1">
    <location>
        <begin position="1"/>
        <end position="16"/>
    </location>
</feature>
<feature type="chain" id="PRO_5047473642" description="Carboxypeptidase-like regulatory domain-containing protein" evidence="1">
    <location>
        <begin position="17"/>
        <end position="304"/>
    </location>
</feature>
<protein>
    <recommendedName>
        <fullName evidence="4">Carboxypeptidase-like regulatory domain-containing protein</fullName>
    </recommendedName>
</protein>
<dbReference type="Pfam" id="PF13715">
    <property type="entry name" value="CarbopepD_reg_2"/>
    <property type="match status" value="1"/>
</dbReference>
<evidence type="ECO:0000256" key="1">
    <source>
        <dbReference type="SAM" id="SignalP"/>
    </source>
</evidence>
<gene>
    <name evidence="2" type="ORF">KLA_08535</name>
</gene>
<proteinExistence type="predicted"/>
<comment type="caution">
    <text evidence="2">The sequence shown here is derived from an EMBL/GenBank/DDBJ whole genome shotgun (WGS) entry which is preliminary data.</text>
</comment>
<dbReference type="InterPro" id="IPR008969">
    <property type="entry name" value="CarboxyPept-like_regulatory"/>
</dbReference>
<dbReference type="Gene3D" id="2.60.40.1120">
    <property type="entry name" value="Carboxypeptidase-like, regulatory domain"/>
    <property type="match status" value="1"/>
</dbReference>